<comment type="similarity">
    <text evidence="2 7">Belongs to the peptidase S41B family.</text>
</comment>
<dbReference type="Pfam" id="PF14685">
    <property type="entry name" value="PDZ_Tricorn"/>
    <property type="match status" value="1"/>
</dbReference>
<keyword evidence="12" id="KW-1185">Reference proteome</keyword>
<dbReference type="PANTHER" id="PTHR43253">
    <property type="entry name" value="TRICORN PROTEASE HOMOLOG 2-RELATED"/>
    <property type="match status" value="1"/>
</dbReference>
<dbReference type="Pfam" id="PF26550">
    <property type="entry name" value="Tricorn_2nd"/>
    <property type="match status" value="1"/>
</dbReference>
<dbReference type="Pfam" id="PF03572">
    <property type="entry name" value="Peptidase_S41"/>
    <property type="match status" value="1"/>
</dbReference>
<dbReference type="OrthoDB" id="9758793at2"/>
<evidence type="ECO:0000313" key="12">
    <source>
        <dbReference type="Proteomes" id="UP000317043"/>
    </source>
</evidence>
<dbReference type="SUPFAM" id="SSF52096">
    <property type="entry name" value="ClpP/crotonase"/>
    <property type="match status" value="1"/>
</dbReference>
<evidence type="ECO:0000256" key="4">
    <source>
        <dbReference type="ARBA" id="ARBA00022670"/>
    </source>
</evidence>
<dbReference type="CDD" id="cd07562">
    <property type="entry name" value="Peptidase_S41_TRI"/>
    <property type="match status" value="1"/>
</dbReference>
<feature type="active site" description="Nucleophile" evidence="8">
    <location>
        <position position="952"/>
    </location>
</feature>
<dbReference type="Gene3D" id="2.30.42.10">
    <property type="match status" value="1"/>
</dbReference>
<dbReference type="Gene3D" id="2.130.10.10">
    <property type="entry name" value="YVTN repeat-like/Quinoprotein amine dehydrogenase"/>
    <property type="match status" value="1"/>
</dbReference>
<evidence type="ECO:0000256" key="1">
    <source>
        <dbReference type="ARBA" id="ARBA00004496"/>
    </source>
</evidence>
<evidence type="ECO:0000313" key="11">
    <source>
        <dbReference type="EMBL" id="TQL78649.1"/>
    </source>
</evidence>
<dbReference type="InterPro" id="IPR029414">
    <property type="entry name" value="Tricorn_PDZ"/>
</dbReference>
<organism evidence="11 12">
    <name type="scientific">Stackebrandtia endophytica</name>
    <dbReference type="NCBI Taxonomy" id="1496996"/>
    <lineage>
        <taxon>Bacteria</taxon>
        <taxon>Bacillati</taxon>
        <taxon>Actinomycetota</taxon>
        <taxon>Actinomycetes</taxon>
        <taxon>Glycomycetales</taxon>
        <taxon>Glycomycetaceae</taxon>
        <taxon>Stackebrandtia</taxon>
    </lineage>
</organism>
<dbReference type="GO" id="GO:0005737">
    <property type="term" value="C:cytoplasm"/>
    <property type="evidence" value="ECO:0007669"/>
    <property type="project" value="UniProtKB-SubCell"/>
</dbReference>
<keyword evidence="5 7" id="KW-0378">Hydrolase</keyword>
<comment type="caution">
    <text evidence="11">The sequence shown here is derived from an EMBL/GenBank/DDBJ whole genome shotgun (WGS) entry which is preliminary data.</text>
</comment>
<gene>
    <name evidence="11" type="ORF">FB566_4239</name>
</gene>
<feature type="active site" description="Charge relay system" evidence="8">
    <location>
        <position position="1010"/>
    </location>
</feature>
<dbReference type="InterPro" id="IPR005151">
    <property type="entry name" value="Tail-specific_protease"/>
</dbReference>
<feature type="active site" description="Charge relay system" evidence="8">
    <location>
        <position position="732"/>
    </location>
</feature>
<proteinExistence type="inferred from homology"/>
<dbReference type="InterPro" id="IPR028204">
    <property type="entry name" value="Tricorn_C1"/>
</dbReference>
<dbReference type="SUPFAM" id="SSF82171">
    <property type="entry name" value="DPP6 N-terminal domain-like"/>
    <property type="match status" value="1"/>
</dbReference>
<dbReference type="PANTHER" id="PTHR43253:SF1">
    <property type="entry name" value="TRICORN PROTEASE HOMOLOG 2-RELATED"/>
    <property type="match status" value="1"/>
</dbReference>
<keyword evidence="4 7" id="KW-0645">Protease</keyword>
<dbReference type="InterPro" id="IPR029045">
    <property type="entry name" value="ClpP/crotonase-like_dom_sf"/>
</dbReference>
<accession>A0A543B1F7</accession>
<comment type="function">
    <text evidence="7">Degrades oligopeptides.</text>
</comment>
<dbReference type="InParanoid" id="A0A543B1F7"/>
<dbReference type="Gene3D" id="3.90.226.10">
    <property type="entry name" value="2-enoyl-CoA Hydratase, Chain A, domain 1"/>
    <property type="match status" value="1"/>
</dbReference>
<keyword evidence="6 7" id="KW-0720">Serine protease</keyword>
<dbReference type="Gene3D" id="2.120.10.60">
    <property type="entry name" value="Tricorn protease N-terminal domain"/>
    <property type="match status" value="1"/>
</dbReference>
<evidence type="ECO:0000256" key="5">
    <source>
        <dbReference type="ARBA" id="ARBA00022801"/>
    </source>
</evidence>
<dbReference type="Gene3D" id="3.30.750.44">
    <property type="match status" value="1"/>
</dbReference>
<dbReference type="RefSeq" id="WP_142043345.1">
    <property type="nucleotide sequence ID" value="NZ_JBHTGS010000003.1"/>
</dbReference>
<name>A0A543B1F7_9ACTN</name>
<evidence type="ECO:0000256" key="9">
    <source>
        <dbReference type="PIRSR" id="PIRSR036421-3"/>
    </source>
</evidence>
<reference evidence="11 12" key="1">
    <citation type="submission" date="2019-06" db="EMBL/GenBank/DDBJ databases">
        <title>Sequencing the genomes of 1000 actinobacteria strains.</title>
        <authorList>
            <person name="Klenk H.-P."/>
        </authorList>
    </citation>
    <scope>NUCLEOTIDE SEQUENCE [LARGE SCALE GENOMIC DNA]</scope>
    <source>
        <strain evidence="11 12">DSM 45928</strain>
    </source>
</reference>
<evidence type="ECO:0000256" key="3">
    <source>
        <dbReference type="ARBA" id="ARBA00022490"/>
    </source>
</evidence>
<dbReference type="AlphaFoldDB" id="A0A543B1F7"/>
<sequence length="1073" mass="117343">MADGYPRFPTIHSDNVVFVAEDDLWSVPAKGGTARRITSGKAAATAPALSPDGSRIAYVGREDGPSDLYVIDADGGRPRRLTHLAGTIGWVGWDSDGTHLLFSSNGSAFNARALSLWRVPAQGGQPQPLPYGPALSMCRDADGLTVIARGHPTRSAAYQKRYRGGTAGHLWIDAAGSGEFERMPEPHGFVENPHLLGGRVYFLSDHEGTGNVYSYLPDGTDLRRHTDHADFYARHLSGDDSRLVYSCGGRLYLLDPQADEPTAIEVRIPSSDKHRARRYVSASEFMHRSVPTPDGSGVTVQTRGKLFTLKNWDGPVWQHGAADGVAYRLPTWLAGGERLVALASSKEREESLVELDTEDVEPPRPLDVDITAVSEIVASPIDARIAISSYRGDLAIVDLDGDLPRTRLVDADPYGPPSHLTFSPDGRWIAYLRPMGTPDGTESGEVGQINLIEVATGRRHVVTEPVRSDERPHFDRDGRYLFFIGHREFSSVYQRLDFELAFTWGSRPYAVVLDATAAAPFTGPDESTSDTADTEPAAVEVHIDLDGLADRVVPFPVEEKRYEKVLGVKGKAIVLSQAPQPVDSSRIFDRNAASTGVLESVDLATGTVEKIADAVGDVWLSSDGSTLLYRSGQRLRVLKAGDKAPEGDAAGRDTGWIDLDRIKVSVDVASEWPQMFAEAWRLQGEHFWLADMGGIDWNDVYRRYSPLAERVTTRSEFSDLVWEMQGELGNSHAYEMFGDYPSGPQYRQGFLGVEYTLDGDTYRIAKILEGDRWNPAKTSPLNRPGVNVKVGDELVAVNGQVVDRSTPPGDRLADLGGQEVWLTVRSGDEAPRRVKVKALTSELAIRYRDWVEGNRRLVHEATDGRIGYLHIPDMGADGFSEFHRGLLAEESRDGLIVDLRFNGGGHVSPLLLDRLARTRTGSTFSRHAKPSRYPTGSVTDVMVGLTNENAGSDGDLGSHHFRERGLGPLIGTRTWGGTVGISVRDFLVDNTLVTQPAFAMHLTANGWGIENHGVEPDIEVQYAPQDHVNGVDPQLARGIQEVLSLLDTQPADRYALWPFPGKAAPPLPPRGNG</sequence>
<dbReference type="Pfam" id="PF26549">
    <property type="entry name" value="Tricorn_N"/>
    <property type="match status" value="1"/>
</dbReference>
<keyword evidence="3 7" id="KW-0963">Cytoplasm</keyword>
<feature type="domain" description="Tail specific protease" evidence="10">
    <location>
        <begin position="829"/>
        <end position="1021"/>
    </location>
</feature>
<evidence type="ECO:0000259" key="10">
    <source>
        <dbReference type="SMART" id="SM00245"/>
    </source>
</evidence>
<dbReference type="SMART" id="SM00245">
    <property type="entry name" value="TSPc"/>
    <property type="match status" value="1"/>
</dbReference>
<feature type="site" description="Transition state stabilizer; via amide nitrogen" evidence="9">
    <location>
        <position position="953"/>
    </location>
</feature>
<dbReference type="InterPro" id="IPR012393">
    <property type="entry name" value="Tricorn_protease"/>
</dbReference>
<dbReference type="PIRSF" id="PIRSF036421">
    <property type="entry name" value="Tricorn_protease"/>
    <property type="match status" value="1"/>
</dbReference>
<evidence type="ECO:0000256" key="6">
    <source>
        <dbReference type="ARBA" id="ARBA00022825"/>
    </source>
</evidence>
<dbReference type="Proteomes" id="UP000317043">
    <property type="component" value="Unassembled WGS sequence"/>
</dbReference>
<dbReference type="EMBL" id="VFOW01000001">
    <property type="protein sequence ID" value="TQL78649.1"/>
    <property type="molecule type" value="Genomic_DNA"/>
</dbReference>
<comment type="subcellular location">
    <subcellularLocation>
        <location evidence="1 7">Cytoplasm</location>
    </subcellularLocation>
</comment>
<protein>
    <recommendedName>
        <fullName evidence="7">Tricorn protease homolog</fullName>
        <ecNumber evidence="7">3.4.21.-</ecNumber>
    </recommendedName>
</protein>
<dbReference type="Pfam" id="PF14684">
    <property type="entry name" value="Tricorn_C1"/>
    <property type="match status" value="1"/>
</dbReference>
<dbReference type="GO" id="GO:0006508">
    <property type="term" value="P:proteolysis"/>
    <property type="evidence" value="ECO:0007669"/>
    <property type="project" value="UniProtKB-UniRule"/>
</dbReference>
<dbReference type="InterPro" id="IPR036034">
    <property type="entry name" value="PDZ_sf"/>
</dbReference>
<dbReference type="SUPFAM" id="SSF69304">
    <property type="entry name" value="Tricorn protease N-terminal domain"/>
    <property type="match status" value="1"/>
</dbReference>
<evidence type="ECO:0000256" key="8">
    <source>
        <dbReference type="PIRSR" id="PIRSR036421-1"/>
    </source>
</evidence>
<evidence type="ECO:0000256" key="7">
    <source>
        <dbReference type="PIRNR" id="PIRNR036421"/>
    </source>
</evidence>
<dbReference type="InterPro" id="IPR015943">
    <property type="entry name" value="WD40/YVTN_repeat-like_dom_sf"/>
</dbReference>
<dbReference type="EC" id="3.4.21.-" evidence="7"/>
<dbReference type="GO" id="GO:0008236">
    <property type="term" value="F:serine-type peptidase activity"/>
    <property type="evidence" value="ECO:0007669"/>
    <property type="project" value="UniProtKB-UniRule"/>
</dbReference>
<evidence type="ECO:0000256" key="2">
    <source>
        <dbReference type="ARBA" id="ARBA00008524"/>
    </source>
</evidence>
<dbReference type="SUPFAM" id="SSF50156">
    <property type="entry name" value="PDZ domain-like"/>
    <property type="match status" value="1"/>
</dbReference>